<reference evidence="2" key="1">
    <citation type="submission" date="2024-04" db="EMBL/GenBank/DDBJ databases">
        <authorList>
            <consortium name="Molecular Ecology Group"/>
        </authorList>
    </citation>
    <scope>NUCLEOTIDE SEQUENCE</scope>
</reference>
<accession>A0AAV2NTQ4</accession>
<dbReference type="EMBL" id="OZ034827">
    <property type="protein sequence ID" value="CAL1683597.1"/>
    <property type="molecule type" value="Genomic_DNA"/>
</dbReference>
<evidence type="ECO:0000313" key="2">
    <source>
        <dbReference type="EMBL" id="CAL1683597.1"/>
    </source>
</evidence>
<proteinExistence type="predicted"/>
<evidence type="ECO:0000313" key="3">
    <source>
        <dbReference type="Proteomes" id="UP001497644"/>
    </source>
</evidence>
<protein>
    <submittedName>
        <fullName evidence="2">Uncharacterized protein</fullName>
    </submittedName>
</protein>
<evidence type="ECO:0000256" key="1">
    <source>
        <dbReference type="SAM" id="MobiDB-lite"/>
    </source>
</evidence>
<gene>
    <name evidence="2" type="ORF">LPLAT_LOCUS9293</name>
</gene>
<feature type="region of interest" description="Disordered" evidence="1">
    <location>
        <begin position="46"/>
        <end position="65"/>
    </location>
</feature>
<dbReference type="Proteomes" id="UP001497644">
    <property type="component" value="Chromosome 4"/>
</dbReference>
<organism evidence="2 3">
    <name type="scientific">Lasius platythorax</name>
    <dbReference type="NCBI Taxonomy" id="488582"/>
    <lineage>
        <taxon>Eukaryota</taxon>
        <taxon>Metazoa</taxon>
        <taxon>Ecdysozoa</taxon>
        <taxon>Arthropoda</taxon>
        <taxon>Hexapoda</taxon>
        <taxon>Insecta</taxon>
        <taxon>Pterygota</taxon>
        <taxon>Neoptera</taxon>
        <taxon>Endopterygota</taxon>
        <taxon>Hymenoptera</taxon>
        <taxon>Apocrita</taxon>
        <taxon>Aculeata</taxon>
        <taxon>Formicoidea</taxon>
        <taxon>Formicidae</taxon>
        <taxon>Formicinae</taxon>
        <taxon>Lasius</taxon>
        <taxon>Lasius</taxon>
    </lineage>
</organism>
<sequence length="73" mass="8387">MFRVRGRRTTVGKQAGVSATKSGGRWVMWTTIWYARRRETDITEDSLRLTGPGAGRQPSRYHTDVSCPFERQL</sequence>
<keyword evidence="3" id="KW-1185">Reference proteome</keyword>
<name>A0AAV2NTQ4_9HYME</name>
<dbReference type="AlphaFoldDB" id="A0AAV2NTQ4"/>